<evidence type="ECO:0000256" key="3">
    <source>
        <dbReference type="ARBA" id="ARBA00023002"/>
    </source>
</evidence>
<accession>A0A6C0U4N7</accession>
<dbReference type="GO" id="GO:0016491">
    <property type="term" value="F:oxidoreductase activity"/>
    <property type="evidence" value="ECO:0007669"/>
    <property type="project" value="UniProtKB-KW"/>
</dbReference>
<evidence type="ECO:0000256" key="2">
    <source>
        <dbReference type="ARBA" id="ARBA00022857"/>
    </source>
</evidence>
<dbReference type="Gene3D" id="3.40.50.720">
    <property type="entry name" value="NAD(P)-binding Rossmann-like Domain"/>
    <property type="match status" value="1"/>
</dbReference>
<dbReference type="SUPFAM" id="SSF51735">
    <property type="entry name" value="NAD(P)-binding Rossmann-fold domains"/>
    <property type="match status" value="1"/>
</dbReference>
<gene>
    <name evidence="5" type="ORF">G3T16_16855</name>
</gene>
<evidence type="ECO:0000313" key="5">
    <source>
        <dbReference type="EMBL" id="QIB66813.1"/>
    </source>
</evidence>
<sequence>MTNVAGRTAFITGGANGIGLGIARAFAGAGAKLALVDIDEDALSTAKDELAEITDVYVATLDVRDREAYGNVAKDLKESLGDVSILVNNAGVGCDIPLENLNFDIWDWGVGINFNGVYNGIHTFVPGMIARGDGGHVINTASGAGLVASNVGVLYHATKFGIVGMSEAMQIELKRYDIGVTVLCPGPVTTGIMDRSKEFRPKINGEFSSEQLERVSKRFNNMSEFLKQGKSPGEVGAMLLKAVSENCLYLHTDSTIKGLVTARHKAIMDSMPD</sequence>
<dbReference type="PRINTS" id="PR00080">
    <property type="entry name" value="SDRFAMILY"/>
</dbReference>
<evidence type="ECO:0000313" key="6">
    <source>
        <dbReference type="Proteomes" id="UP000477680"/>
    </source>
</evidence>
<dbReference type="AlphaFoldDB" id="A0A6C0U4N7"/>
<organism evidence="5 6">
    <name type="scientific">Kineobactrum salinum</name>
    <dbReference type="NCBI Taxonomy" id="2708301"/>
    <lineage>
        <taxon>Bacteria</taxon>
        <taxon>Pseudomonadati</taxon>
        <taxon>Pseudomonadota</taxon>
        <taxon>Gammaproteobacteria</taxon>
        <taxon>Cellvibrionales</taxon>
        <taxon>Halieaceae</taxon>
        <taxon>Kineobactrum</taxon>
    </lineage>
</organism>
<keyword evidence="2" id="KW-0521">NADP</keyword>
<dbReference type="KEGG" id="kim:G3T16_16855"/>
<protein>
    <submittedName>
        <fullName evidence="5">SDR family oxidoreductase</fullName>
    </submittedName>
</protein>
<dbReference type="Proteomes" id="UP000477680">
    <property type="component" value="Chromosome"/>
</dbReference>
<dbReference type="CDD" id="cd05233">
    <property type="entry name" value="SDR_c"/>
    <property type="match status" value="1"/>
</dbReference>
<evidence type="ECO:0000256" key="4">
    <source>
        <dbReference type="RuleBase" id="RU000363"/>
    </source>
</evidence>
<reference evidence="5 6" key="1">
    <citation type="submission" date="2020-02" db="EMBL/GenBank/DDBJ databases">
        <title>Genome sequencing for Kineobactrum sp. M2.</title>
        <authorList>
            <person name="Park S.-J."/>
        </authorList>
    </citation>
    <scope>NUCLEOTIDE SEQUENCE [LARGE SCALE GENOMIC DNA]</scope>
    <source>
        <strain evidence="5 6">M2</strain>
    </source>
</reference>
<dbReference type="InterPro" id="IPR036291">
    <property type="entry name" value="NAD(P)-bd_dom_sf"/>
</dbReference>
<dbReference type="RefSeq" id="WP_163496246.1">
    <property type="nucleotide sequence ID" value="NZ_CP048711.1"/>
</dbReference>
<dbReference type="PANTHER" id="PTHR43391">
    <property type="entry name" value="RETINOL DEHYDROGENASE-RELATED"/>
    <property type="match status" value="1"/>
</dbReference>
<proteinExistence type="inferred from homology"/>
<dbReference type="PANTHER" id="PTHR43391:SF14">
    <property type="entry name" value="DEHYDROGENASE_REDUCTASE SDR FAMILY PROTEIN 7-LIKE"/>
    <property type="match status" value="1"/>
</dbReference>
<keyword evidence="6" id="KW-1185">Reference proteome</keyword>
<comment type="similarity">
    <text evidence="1 4">Belongs to the short-chain dehydrogenases/reductases (SDR) family.</text>
</comment>
<dbReference type="PRINTS" id="PR00081">
    <property type="entry name" value="GDHRDH"/>
</dbReference>
<keyword evidence="3" id="KW-0560">Oxidoreductase</keyword>
<dbReference type="InterPro" id="IPR002347">
    <property type="entry name" value="SDR_fam"/>
</dbReference>
<dbReference type="Pfam" id="PF00106">
    <property type="entry name" value="adh_short"/>
    <property type="match status" value="1"/>
</dbReference>
<name>A0A6C0U4N7_9GAMM</name>
<evidence type="ECO:0000256" key="1">
    <source>
        <dbReference type="ARBA" id="ARBA00006484"/>
    </source>
</evidence>
<dbReference type="EMBL" id="CP048711">
    <property type="protein sequence ID" value="QIB66813.1"/>
    <property type="molecule type" value="Genomic_DNA"/>
</dbReference>